<dbReference type="OrthoDB" id="407552at2759"/>
<accession>A0A813BQI9</accession>
<sequence length="150" mass="17340">MDRQLRDFCIQQTTSSCCEGGHKDDDFCDRRIILRCISTWFGSIENFELRVQTEVRKALANQLVDGGFTYRRMVLATVPLLWSLLDRMASDVRDPLWAAGQMARLFAYWLTTVPSLLQVPRFLWEDIPRDPPLARACDDRSCHVLCHSSD</sequence>
<dbReference type="AlphaFoldDB" id="A0A813BQI9"/>
<gene>
    <name evidence="1" type="ORF">SNEC2469_LOCUS31569</name>
</gene>
<dbReference type="EMBL" id="CAJNJA010076842">
    <property type="protein sequence ID" value="CAE7918587.1"/>
    <property type="molecule type" value="Genomic_DNA"/>
</dbReference>
<organism evidence="1 2">
    <name type="scientific">Symbiodinium necroappetens</name>
    <dbReference type="NCBI Taxonomy" id="1628268"/>
    <lineage>
        <taxon>Eukaryota</taxon>
        <taxon>Sar</taxon>
        <taxon>Alveolata</taxon>
        <taxon>Dinophyceae</taxon>
        <taxon>Suessiales</taxon>
        <taxon>Symbiodiniaceae</taxon>
        <taxon>Symbiodinium</taxon>
    </lineage>
</organism>
<protein>
    <submittedName>
        <fullName evidence="1">Uncharacterized protein</fullName>
    </submittedName>
</protein>
<name>A0A813BQI9_9DINO</name>
<proteinExistence type="predicted"/>
<keyword evidence="2" id="KW-1185">Reference proteome</keyword>
<reference evidence="1" key="1">
    <citation type="submission" date="2021-02" db="EMBL/GenBank/DDBJ databases">
        <authorList>
            <person name="Dougan E. K."/>
            <person name="Rhodes N."/>
            <person name="Thang M."/>
            <person name="Chan C."/>
        </authorList>
    </citation>
    <scope>NUCLEOTIDE SEQUENCE</scope>
</reference>
<dbReference type="Proteomes" id="UP000601435">
    <property type="component" value="Unassembled WGS sequence"/>
</dbReference>
<evidence type="ECO:0000313" key="1">
    <source>
        <dbReference type="EMBL" id="CAE7918587.1"/>
    </source>
</evidence>
<comment type="caution">
    <text evidence="1">The sequence shown here is derived from an EMBL/GenBank/DDBJ whole genome shotgun (WGS) entry which is preliminary data.</text>
</comment>
<evidence type="ECO:0000313" key="2">
    <source>
        <dbReference type="Proteomes" id="UP000601435"/>
    </source>
</evidence>